<dbReference type="RefSeq" id="WP_124091209.1">
    <property type="nucleotide sequence ID" value="NZ_CBCRYA010000003.1"/>
</dbReference>
<sequence>MTPSQYRRPLMIAAAVIAVLSLVAVGTVMALAFGGAVAPTWVTYTALYGLPLAFMLMLFLVIDGVIARRRAGKPERR</sequence>
<dbReference type="Proteomes" id="UP000280861">
    <property type="component" value="Unassembled WGS sequence"/>
</dbReference>
<dbReference type="OrthoDB" id="4954328at2"/>
<proteinExistence type="predicted"/>
<reference evidence="2 3" key="1">
    <citation type="submission" date="2018-11" db="EMBL/GenBank/DDBJ databases">
        <authorList>
            <person name="Criscuolo A."/>
        </authorList>
    </citation>
    <scope>NUCLEOTIDE SEQUENCE [LARGE SCALE GENOMIC DNA]</scope>
    <source>
        <strain evidence="2">AT11b</strain>
    </source>
</reference>
<dbReference type="AlphaFoldDB" id="A0A3P5X672"/>
<accession>A0A3P5X672</accession>
<feature type="transmembrane region" description="Helical" evidence="1">
    <location>
        <begin position="46"/>
        <end position="67"/>
    </location>
</feature>
<evidence type="ECO:0000256" key="1">
    <source>
        <dbReference type="SAM" id="Phobius"/>
    </source>
</evidence>
<keyword evidence="1" id="KW-0472">Membrane</keyword>
<keyword evidence="1" id="KW-1133">Transmembrane helix</keyword>
<feature type="transmembrane region" description="Helical" evidence="1">
    <location>
        <begin position="12"/>
        <end position="34"/>
    </location>
</feature>
<organism evidence="2 3">
    <name type="scientific">Arthrobacter ulcerisalmonis</name>
    <dbReference type="NCBI Taxonomy" id="2483813"/>
    <lineage>
        <taxon>Bacteria</taxon>
        <taxon>Bacillati</taxon>
        <taxon>Actinomycetota</taxon>
        <taxon>Actinomycetes</taxon>
        <taxon>Micrococcales</taxon>
        <taxon>Micrococcaceae</taxon>
        <taxon>Arthrobacter</taxon>
    </lineage>
</organism>
<name>A0A3P5X672_9MICC</name>
<keyword evidence="3" id="KW-1185">Reference proteome</keyword>
<dbReference type="EMBL" id="UXAU01000019">
    <property type="protein sequence ID" value="VDC23797.1"/>
    <property type="molecule type" value="Genomic_DNA"/>
</dbReference>
<evidence type="ECO:0000313" key="2">
    <source>
        <dbReference type="EMBL" id="VDC23797.1"/>
    </source>
</evidence>
<gene>
    <name evidence="2" type="ORF">PSET11_01238</name>
</gene>
<keyword evidence="1" id="KW-0812">Transmembrane</keyword>
<evidence type="ECO:0000313" key="3">
    <source>
        <dbReference type="Proteomes" id="UP000280861"/>
    </source>
</evidence>
<protein>
    <submittedName>
        <fullName evidence="2">Uncharacterized protein</fullName>
    </submittedName>
</protein>